<evidence type="ECO:0008006" key="4">
    <source>
        <dbReference type="Google" id="ProtNLM"/>
    </source>
</evidence>
<keyword evidence="3" id="KW-1185">Reference proteome</keyword>
<name>A0ABX4HXT4_9GAMM</name>
<dbReference type="Proteomes" id="UP000218427">
    <property type="component" value="Unassembled WGS sequence"/>
</dbReference>
<dbReference type="RefSeq" id="WP_067085412.1">
    <property type="nucleotide sequence ID" value="NZ_LRFG02000004.1"/>
</dbReference>
<sequence length="358" mass="40198">MNILKSAVIVSAMLCSAAIAAADKKAVEIVPFEGKREYSQWIYDASAKGVFTRAGEIDDKSLVIRSDKAGMDQHGLVVKRIDATPFLGKRVRLKVDFKPTDVKQSVIVFFNAQKQLDDERKTLTWDSTWVEPIRGTSDWQSKEMVLQVPEEASFLGMGAGLAGPGQVEIGAVDVHEVPMTVAVTDKEYLSRLYDNGEYEKFLAEIENADMGDPNSLRYARIMLLRYNAMRELGKESAASKQLQKIRRTIGDREWQQANKSIWAAYFESEVMYLSGKLSEDDYIATVAALEFPTEKAEKSAMKGVYQTIGFNHRLNGDITGAKKAYAKAASREWGEDRDYTTVDRRLEEMKKAQVAMEN</sequence>
<evidence type="ECO:0000256" key="1">
    <source>
        <dbReference type="SAM" id="SignalP"/>
    </source>
</evidence>
<dbReference type="Gene3D" id="2.60.120.260">
    <property type="entry name" value="Galactose-binding domain-like"/>
    <property type="match status" value="1"/>
</dbReference>
<organism evidence="2 3">
    <name type="scientific">Microbulbifer flavimaris</name>
    <dbReference type="NCBI Taxonomy" id="1781068"/>
    <lineage>
        <taxon>Bacteria</taxon>
        <taxon>Pseudomonadati</taxon>
        <taxon>Pseudomonadota</taxon>
        <taxon>Gammaproteobacteria</taxon>
        <taxon>Cellvibrionales</taxon>
        <taxon>Microbulbiferaceae</taxon>
        <taxon>Microbulbifer</taxon>
    </lineage>
</organism>
<proteinExistence type="predicted"/>
<evidence type="ECO:0000313" key="2">
    <source>
        <dbReference type="EMBL" id="PCO04798.1"/>
    </source>
</evidence>
<accession>A0ABX4HXT4</accession>
<comment type="caution">
    <text evidence="2">The sequence shown here is derived from an EMBL/GenBank/DDBJ whole genome shotgun (WGS) entry which is preliminary data.</text>
</comment>
<protein>
    <recommendedName>
        <fullName evidence="4">DUF2911 domain-containing protein</fullName>
    </recommendedName>
</protein>
<evidence type="ECO:0000313" key="3">
    <source>
        <dbReference type="Proteomes" id="UP000218427"/>
    </source>
</evidence>
<gene>
    <name evidence="2" type="ORF">AWR36_012440</name>
</gene>
<reference evidence="2" key="1">
    <citation type="submission" date="2017-08" db="EMBL/GenBank/DDBJ databases">
        <title>Microbulbifer marisrubri sp. nov., a halophilic alphaproteobacterium isolated from marine sediment of the Yellow Sea, China.</title>
        <authorList>
            <person name="Zhang G."/>
            <person name="Xiong Q."/>
        </authorList>
    </citation>
    <scope>NUCLEOTIDE SEQUENCE [LARGE SCALE GENOMIC DNA]</scope>
    <source>
        <strain evidence="2">WRN-8</strain>
    </source>
</reference>
<dbReference type="EMBL" id="LRFG02000004">
    <property type="protein sequence ID" value="PCO04798.1"/>
    <property type="molecule type" value="Genomic_DNA"/>
</dbReference>
<feature type="chain" id="PRO_5045815183" description="DUF2911 domain-containing protein" evidence="1">
    <location>
        <begin position="21"/>
        <end position="358"/>
    </location>
</feature>
<keyword evidence="1" id="KW-0732">Signal</keyword>
<feature type="signal peptide" evidence="1">
    <location>
        <begin position="1"/>
        <end position="20"/>
    </location>
</feature>